<sequence length="338" mass="37325">MSNLPKIALEEHFIAPTDVRDGSTEMDPLRQASSIGVDGRFFAAVLDQLVDVGWERIARMGHAGIDVAILSLTSPGVQALRDPAEAVSIAGAVNDFLADVVAKFPDRFAGFATLPLQDPEAAAAELERCVNRLGFKGAMINGYTNRADDGASYLDEPQYLEFWDSVNDLGVPIYLHPRAPLADQQRIYQDHPQLVGAVWGFGVETATHALRLVFSGLFDRLPRLTVILGHLGEMLPYFSWRIQNCFEHNPFGGKLDRTITEYLSGNFYLTTSGAFHDQALLCAALTVGVDRLLFATDYPYESMEQAARWLEQASISENDRRKIAHGNARQLLGIKTSR</sequence>
<dbReference type="Gene3D" id="3.20.20.140">
    <property type="entry name" value="Metal-dependent hydrolases"/>
    <property type="match status" value="1"/>
</dbReference>
<accession>A0A8J3C6D2</accession>
<dbReference type="GO" id="GO:0005829">
    <property type="term" value="C:cytosol"/>
    <property type="evidence" value="ECO:0007669"/>
    <property type="project" value="TreeGrafter"/>
</dbReference>
<evidence type="ECO:0000256" key="1">
    <source>
        <dbReference type="ARBA" id="ARBA00023239"/>
    </source>
</evidence>
<dbReference type="GO" id="GO:0019748">
    <property type="term" value="P:secondary metabolic process"/>
    <property type="evidence" value="ECO:0007669"/>
    <property type="project" value="TreeGrafter"/>
</dbReference>
<proteinExistence type="predicted"/>
<evidence type="ECO:0000313" key="3">
    <source>
        <dbReference type="EMBL" id="GGM39764.1"/>
    </source>
</evidence>
<protein>
    <submittedName>
        <fullName evidence="3">Amidohydrolase</fullName>
    </submittedName>
</protein>
<evidence type="ECO:0000313" key="4">
    <source>
        <dbReference type="Proteomes" id="UP000637578"/>
    </source>
</evidence>
<dbReference type="Pfam" id="PF04909">
    <property type="entry name" value="Amidohydro_2"/>
    <property type="match status" value="1"/>
</dbReference>
<comment type="caution">
    <text evidence="3">The sequence shown here is derived from an EMBL/GenBank/DDBJ whole genome shotgun (WGS) entry which is preliminary data.</text>
</comment>
<dbReference type="Proteomes" id="UP000637578">
    <property type="component" value="Unassembled WGS sequence"/>
</dbReference>
<reference evidence="3" key="2">
    <citation type="submission" date="2020-09" db="EMBL/GenBank/DDBJ databases">
        <authorList>
            <person name="Sun Q."/>
            <person name="Zhou Y."/>
        </authorList>
    </citation>
    <scope>NUCLEOTIDE SEQUENCE</scope>
    <source>
        <strain evidence="3">CGMCC 4.5737</strain>
    </source>
</reference>
<dbReference type="AlphaFoldDB" id="A0A8J3C6D2"/>
<dbReference type="SUPFAM" id="SSF51556">
    <property type="entry name" value="Metallo-dependent hydrolases"/>
    <property type="match status" value="1"/>
</dbReference>
<feature type="domain" description="Amidohydrolase-related" evidence="2">
    <location>
        <begin position="56"/>
        <end position="334"/>
    </location>
</feature>
<dbReference type="InterPro" id="IPR032466">
    <property type="entry name" value="Metal_Hydrolase"/>
</dbReference>
<dbReference type="InterPro" id="IPR032465">
    <property type="entry name" value="ACMSD"/>
</dbReference>
<name>A0A8J3C6D2_9PSEU</name>
<keyword evidence="4" id="KW-1185">Reference proteome</keyword>
<gene>
    <name evidence="3" type="ORF">GCM10012275_08300</name>
</gene>
<dbReference type="EMBL" id="BMMK01000002">
    <property type="protein sequence ID" value="GGM39764.1"/>
    <property type="molecule type" value="Genomic_DNA"/>
</dbReference>
<evidence type="ECO:0000259" key="2">
    <source>
        <dbReference type="Pfam" id="PF04909"/>
    </source>
</evidence>
<dbReference type="GO" id="GO:0016831">
    <property type="term" value="F:carboxy-lyase activity"/>
    <property type="evidence" value="ECO:0007669"/>
    <property type="project" value="InterPro"/>
</dbReference>
<dbReference type="InterPro" id="IPR006680">
    <property type="entry name" value="Amidohydro-rel"/>
</dbReference>
<reference evidence="3" key="1">
    <citation type="journal article" date="2014" name="Int. J. Syst. Evol. Microbiol.">
        <title>Complete genome sequence of Corynebacterium casei LMG S-19264T (=DSM 44701T), isolated from a smear-ripened cheese.</title>
        <authorList>
            <consortium name="US DOE Joint Genome Institute (JGI-PGF)"/>
            <person name="Walter F."/>
            <person name="Albersmeier A."/>
            <person name="Kalinowski J."/>
            <person name="Ruckert C."/>
        </authorList>
    </citation>
    <scope>NUCLEOTIDE SEQUENCE</scope>
    <source>
        <strain evidence="3">CGMCC 4.5737</strain>
    </source>
</reference>
<dbReference type="GO" id="GO:0016787">
    <property type="term" value="F:hydrolase activity"/>
    <property type="evidence" value="ECO:0007669"/>
    <property type="project" value="InterPro"/>
</dbReference>
<keyword evidence="1" id="KW-0456">Lyase</keyword>
<dbReference type="PANTHER" id="PTHR21240:SF30">
    <property type="entry name" value="AMIDOHYDROLASE-RELATED DOMAIN-CONTAINING PROTEIN-RELATED"/>
    <property type="match status" value="1"/>
</dbReference>
<organism evidence="3 4">
    <name type="scientific">Longimycelium tulufanense</name>
    <dbReference type="NCBI Taxonomy" id="907463"/>
    <lineage>
        <taxon>Bacteria</taxon>
        <taxon>Bacillati</taxon>
        <taxon>Actinomycetota</taxon>
        <taxon>Actinomycetes</taxon>
        <taxon>Pseudonocardiales</taxon>
        <taxon>Pseudonocardiaceae</taxon>
        <taxon>Longimycelium</taxon>
    </lineage>
</organism>
<dbReference type="PANTHER" id="PTHR21240">
    <property type="entry name" value="2-AMINO-3-CARBOXYLMUCONATE-6-SEMIALDEHYDE DECARBOXYLASE"/>
    <property type="match status" value="1"/>
</dbReference>
<dbReference type="RefSeq" id="WP_229685974.1">
    <property type="nucleotide sequence ID" value="NZ_BMMK01000002.1"/>
</dbReference>